<sequence length="215" mass="24172">MPSVLSNHFRGLIAAIRYRREFVHLRAFNKQSCLFLKVFSPRISAPAKGAYVPSSPASQELVRFRCMSSASNSEGNSNARKPQHIFRTCNVCRRCLCNPWAKQLHGDGVQCCFRSEKNSAAHGRDRGRFRPDDWFRRAWSRHSARCIPADIGSGSHRRGRLAFLACMAARKSCFRTPGKRRHTKPAGHRGPPFDHFGGGHVSMGKPQSLDHGAWS</sequence>
<dbReference type="AlphaFoldDB" id="A0A1G8K9U6"/>
<protein>
    <submittedName>
        <fullName evidence="2">Uncharacterized protein</fullName>
    </submittedName>
</protein>
<gene>
    <name evidence="2" type="ORF">SAMN05421850_102460</name>
</gene>
<dbReference type="Proteomes" id="UP000199340">
    <property type="component" value="Unassembled WGS sequence"/>
</dbReference>
<feature type="region of interest" description="Disordered" evidence="1">
    <location>
        <begin position="177"/>
        <end position="215"/>
    </location>
</feature>
<keyword evidence="3" id="KW-1185">Reference proteome</keyword>
<evidence type="ECO:0000313" key="3">
    <source>
        <dbReference type="Proteomes" id="UP000199340"/>
    </source>
</evidence>
<dbReference type="STRING" id="490829.SAMN05421850_102460"/>
<evidence type="ECO:0000313" key="2">
    <source>
        <dbReference type="EMBL" id="SDI40204.1"/>
    </source>
</evidence>
<reference evidence="2 3" key="1">
    <citation type="submission" date="2016-10" db="EMBL/GenBank/DDBJ databases">
        <authorList>
            <person name="de Groot N.N."/>
        </authorList>
    </citation>
    <scope>NUCLEOTIDE SEQUENCE [LARGE SCALE GENOMIC DNA]</scope>
    <source>
        <strain evidence="2 3">DSM 28010</strain>
    </source>
</reference>
<proteinExistence type="predicted"/>
<evidence type="ECO:0000256" key="1">
    <source>
        <dbReference type="SAM" id="MobiDB-lite"/>
    </source>
</evidence>
<feature type="compositionally biased region" description="Basic residues" evidence="1">
    <location>
        <begin position="177"/>
        <end position="187"/>
    </location>
</feature>
<accession>A0A1G8K9U6</accession>
<organism evidence="2 3">
    <name type="scientific">Lutimaribacter saemankumensis</name>
    <dbReference type="NCBI Taxonomy" id="490829"/>
    <lineage>
        <taxon>Bacteria</taxon>
        <taxon>Pseudomonadati</taxon>
        <taxon>Pseudomonadota</taxon>
        <taxon>Alphaproteobacteria</taxon>
        <taxon>Rhodobacterales</taxon>
        <taxon>Roseobacteraceae</taxon>
        <taxon>Lutimaribacter</taxon>
    </lineage>
</organism>
<name>A0A1G8K9U6_9RHOB</name>
<dbReference type="EMBL" id="FNEB01000002">
    <property type="protein sequence ID" value="SDI40204.1"/>
    <property type="molecule type" value="Genomic_DNA"/>
</dbReference>